<feature type="compositionally biased region" description="Polar residues" evidence="1">
    <location>
        <begin position="11"/>
        <end position="25"/>
    </location>
</feature>
<evidence type="ECO:0000313" key="3">
    <source>
        <dbReference type="Proteomes" id="UP000031575"/>
    </source>
</evidence>
<accession>A0A0C2J7R0</accession>
<comment type="caution">
    <text evidence="2">The sequence shown here is derived from an EMBL/GenBank/DDBJ whole genome shotgun (WGS) entry which is preliminary data.</text>
</comment>
<dbReference type="GeneID" id="63682194"/>
<dbReference type="Proteomes" id="UP000031575">
    <property type="component" value="Unassembled WGS sequence"/>
</dbReference>
<feature type="region of interest" description="Disordered" evidence="1">
    <location>
        <begin position="1"/>
        <end position="55"/>
    </location>
</feature>
<dbReference type="AlphaFoldDB" id="A0A0C2J7R0"/>
<evidence type="ECO:0000256" key="1">
    <source>
        <dbReference type="SAM" id="MobiDB-lite"/>
    </source>
</evidence>
<keyword evidence="3" id="KW-1185">Reference proteome</keyword>
<evidence type="ECO:0000313" key="2">
    <source>
        <dbReference type="EMBL" id="KIH93057.1"/>
    </source>
</evidence>
<dbReference type="HOGENOM" id="CLU_192416_0_0_1"/>
<protein>
    <submittedName>
        <fullName evidence="2">Uncharacterized protein</fullName>
    </submittedName>
</protein>
<dbReference type="VEuPathDB" id="FungiDB:SPBR_09147"/>
<proteinExistence type="predicted"/>
<feature type="compositionally biased region" description="Low complexity" evidence="1">
    <location>
        <begin position="35"/>
        <end position="55"/>
    </location>
</feature>
<sequence length="85" mass="8959">MDIDSPMEDGAQSQQGQHAPSSPSRQGFAATEATNQQGAQSAQDQSSNQSGANHLSFRSARRRLLAMASRSWSSLQVLGVEPASA</sequence>
<dbReference type="RefSeq" id="XP_040621067.1">
    <property type="nucleotide sequence ID" value="XM_040767273.1"/>
</dbReference>
<gene>
    <name evidence="2" type="ORF">SPBR_09147</name>
</gene>
<organism evidence="2 3">
    <name type="scientific">Sporothrix brasiliensis 5110</name>
    <dbReference type="NCBI Taxonomy" id="1398154"/>
    <lineage>
        <taxon>Eukaryota</taxon>
        <taxon>Fungi</taxon>
        <taxon>Dikarya</taxon>
        <taxon>Ascomycota</taxon>
        <taxon>Pezizomycotina</taxon>
        <taxon>Sordariomycetes</taxon>
        <taxon>Sordariomycetidae</taxon>
        <taxon>Ophiostomatales</taxon>
        <taxon>Ophiostomataceae</taxon>
        <taxon>Sporothrix</taxon>
    </lineage>
</organism>
<reference evidence="2 3" key="1">
    <citation type="journal article" date="2014" name="BMC Genomics">
        <title>Comparative genomics of the major fungal agents of human and animal Sporotrichosis: Sporothrix schenckii and Sporothrix brasiliensis.</title>
        <authorList>
            <person name="Teixeira M.M."/>
            <person name="de Almeida L.G."/>
            <person name="Kubitschek-Barreira P."/>
            <person name="Alves F.L."/>
            <person name="Kioshima E.S."/>
            <person name="Abadio A.K."/>
            <person name="Fernandes L."/>
            <person name="Derengowski L.S."/>
            <person name="Ferreira K.S."/>
            <person name="Souza R.C."/>
            <person name="Ruiz J.C."/>
            <person name="de Andrade N.C."/>
            <person name="Paes H.C."/>
            <person name="Nicola A.M."/>
            <person name="Albuquerque P."/>
            <person name="Gerber A.L."/>
            <person name="Martins V.P."/>
            <person name="Peconick L.D."/>
            <person name="Neto A.V."/>
            <person name="Chaucanez C.B."/>
            <person name="Silva P.A."/>
            <person name="Cunha O.L."/>
            <person name="de Oliveira F.F."/>
            <person name="dos Santos T.C."/>
            <person name="Barros A.L."/>
            <person name="Soares M.A."/>
            <person name="de Oliveira L.M."/>
            <person name="Marini M.M."/>
            <person name="Villalobos-Duno H."/>
            <person name="Cunha M.M."/>
            <person name="de Hoog S."/>
            <person name="da Silveira J.F."/>
            <person name="Henrissat B."/>
            <person name="Nino-Vega G.A."/>
            <person name="Cisalpino P.S."/>
            <person name="Mora-Montes H.M."/>
            <person name="Almeida S.R."/>
            <person name="Stajich J.E."/>
            <person name="Lopes-Bezerra L.M."/>
            <person name="Vasconcelos A.T."/>
            <person name="Felipe M.S."/>
        </authorList>
    </citation>
    <scope>NUCLEOTIDE SEQUENCE [LARGE SCALE GENOMIC DNA]</scope>
    <source>
        <strain evidence="2 3">5110</strain>
    </source>
</reference>
<name>A0A0C2J7R0_9PEZI</name>
<dbReference type="EMBL" id="AWTV01000006">
    <property type="protein sequence ID" value="KIH93057.1"/>
    <property type="molecule type" value="Genomic_DNA"/>
</dbReference>